<evidence type="ECO:0000256" key="2">
    <source>
        <dbReference type="ARBA" id="ARBA00006337"/>
    </source>
</evidence>
<dbReference type="PANTHER" id="PTHR22777">
    <property type="entry name" value="HEMOLYSIN-RELATED"/>
    <property type="match status" value="1"/>
</dbReference>
<evidence type="ECO:0000313" key="12">
    <source>
        <dbReference type="EMBL" id="QOY91012.1"/>
    </source>
</evidence>
<comment type="similarity">
    <text evidence="2">Belongs to the UPF0053 family.</text>
</comment>
<dbReference type="PROSITE" id="PS51371">
    <property type="entry name" value="CBS"/>
    <property type="match status" value="2"/>
</dbReference>
<evidence type="ECO:0000256" key="4">
    <source>
        <dbReference type="ARBA" id="ARBA00022692"/>
    </source>
</evidence>
<dbReference type="InterPro" id="IPR002550">
    <property type="entry name" value="CNNM"/>
</dbReference>
<dbReference type="EMBL" id="CP063849">
    <property type="protein sequence ID" value="QOY91012.1"/>
    <property type="molecule type" value="Genomic_DNA"/>
</dbReference>
<dbReference type="PANTHER" id="PTHR22777:SF32">
    <property type="entry name" value="UPF0053 INNER MEMBRANE PROTEIN YFJD"/>
    <property type="match status" value="1"/>
</dbReference>
<dbReference type="GO" id="GO:0005886">
    <property type="term" value="C:plasma membrane"/>
    <property type="evidence" value="ECO:0007669"/>
    <property type="project" value="UniProtKB-SubCell"/>
</dbReference>
<keyword evidence="7 9" id="KW-0129">CBS domain</keyword>
<keyword evidence="3" id="KW-1003">Cell membrane</keyword>
<protein>
    <submittedName>
        <fullName evidence="12">HlyC/CorC family transporter</fullName>
    </submittedName>
</protein>
<evidence type="ECO:0000256" key="10">
    <source>
        <dbReference type="SAM" id="Phobius"/>
    </source>
</evidence>
<sequence>MIFLLAFILSCALCLVSFIQVLYLESLRLRTREFESLGYFKETLQAKLGYETEQGAFVYSLIKHSLLVFSGSAFVAAAATRGEDWKGLLEGFVVGWLVMMIASYIIPQALYRRSSGHWALPLVPLLLFLALLFKPLTAFLGFLQSVFELSEPDSNEEKQDPSEEIEALISAGEEEGIIEKEDSRLIQNVVAFGDKRVLEVMTPRREIVAIEASEPLQALRKLVKEQQFSRIPVFEGDIDHIIGFVHVRDLYELDDEQRKTKTLRDLIRELQPVPEMKPVPKLLREMQERGIHIVYVVDEYGSVAGLATMEDLVEEVFGEIRDEHEPQHDVERGNDGSITVSGSFDVDHLQEYFGYRPGEGIQSTTVGGLASEWYGAVPAVGTIVEQDGLKIEILAADDFRVDKVRIRAADPVTDPEVETA</sequence>
<evidence type="ECO:0000256" key="8">
    <source>
        <dbReference type="ARBA" id="ARBA00023136"/>
    </source>
</evidence>
<reference evidence="12 13" key="1">
    <citation type="submission" date="2020-10" db="EMBL/GenBank/DDBJ databases">
        <title>Complete genome sequence of Paludibaculum fermentans P105T, a facultatively anaerobic acidobacterium capable of dissimilatory Fe(III) reduction.</title>
        <authorList>
            <person name="Dedysh S.N."/>
            <person name="Beletsky A.V."/>
            <person name="Kulichevskaya I.S."/>
            <person name="Mardanov A.V."/>
            <person name="Ravin N.V."/>
        </authorList>
    </citation>
    <scope>NUCLEOTIDE SEQUENCE [LARGE SCALE GENOMIC DNA]</scope>
    <source>
        <strain evidence="12 13">P105</strain>
    </source>
</reference>
<dbReference type="InterPro" id="IPR044751">
    <property type="entry name" value="Ion_transp-like_CBS"/>
</dbReference>
<dbReference type="AlphaFoldDB" id="A0A7S7SM89"/>
<name>A0A7S7SM89_PALFE</name>
<dbReference type="CDD" id="cd04590">
    <property type="entry name" value="CBS_pair_CorC_HlyC_assoc"/>
    <property type="match status" value="1"/>
</dbReference>
<keyword evidence="6 10" id="KW-1133">Transmembrane helix</keyword>
<keyword evidence="13" id="KW-1185">Reference proteome</keyword>
<feature type="transmembrane region" description="Helical" evidence="10">
    <location>
        <begin position="57"/>
        <end position="80"/>
    </location>
</feature>
<evidence type="ECO:0000256" key="6">
    <source>
        <dbReference type="ARBA" id="ARBA00022989"/>
    </source>
</evidence>
<dbReference type="Pfam" id="PF01595">
    <property type="entry name" value="CNNM"/>
    <property type="match status" value="1"/>
</dbReference>
<dbReference type="GO" id="GO:0050660">
    <property type="term" value="F:flavin adenine dinucleotide binding"/>
    <property type="evidence" value="ECO:0007669"/>
    <property type="project" value="InterPro"/>
</dbReference>
<keyword evidence="5" id="KW-0677">Repeat</keyword>
<dbReference type="Proteomes" id="UP000593892">
    <property type="component" value="Chromosome"/>
</dbReference>
<comment type="subcellular location">
    <subcellularLocation>
        <location evidence="1">Cell membrane</location>
        <topology evidence="1">Multi-pass membrane protein</topology>
    </subcellularLocation>
</comment>
<dbReference type="Gene3D" id="3.10.580.10">
    <property type="entry name" value="CBS-domain"/>
    <property type="match status" value="1"/>
</dbReference>
<evidence type="ECO:0000256" key="9">
    <source>
        <dbReference type="PROSITE-ProRule" id="PRU00703"/>
    </source>
</evidence>
<feature type="transmembrane region" description="Helical" evidence="10">
    <location>
        <begin position="87"/>
        <end position="106"/>
    </location>
</feature>
<dbReference type="InterPro" id="IPR036318">
    <property type="entry name" value="FAD-bd_PCMH-like_sf"/>
</dbReference>
<dbReference type="KEGG" id="pfer:IRI77_14030"/>
<dbReference type="InterPro" id="IPR000644">
    <property type="entry name" value="CBS_dom"/>
</dbReference>
<evidence type="ECO:0000313" key="13">
    <source>
        <dbReference type="Proteomes" id="UP000593892"/>
    </source>
</evidence>
<dbReference type="SUPFAM" id="SSF56176">
    <property type="entry name" value="FAD-binding/transporter-associated domain-like"/>
    <property type="match status" value="1"/>
</dbReference>
<dbReference type="InterPro" id="IPR046342">
    <property type="entry name" value="CBS_dom_sf"/>
</dbReference>
<dbReference type="Pfam" id="PF00571">
    <property type="entry name" value="CBS"/>
    <property type="match status" value="2"/>
</dbReference>
<evidence type="ECO:0000259" key="11">
    <source>
        <dbReference type="PROSITE" id="PS51371"/>
    </source>
</evidence>
<feature type="transmembrane region" description="Helical" evidence="10">
    <location>
        <begin position="118"/>
        <end position="143"/>
    </location>
</feature>
<evidence type="ECO:0000256" key="1">
    <source>
        <dbReference type="ARBA" id="ARBA00004651"/>
    </source>
</evidence>
<accession>A0A7S7SM89</accession>
<evidence type="ECO:0000256" key="3">
    <source>
        <dbReference type="ARBA" id="ARBA00022475"/>
    </source>
</evidence>
<dbReference type="InterPro" id="IPR005170">
    <property type="entry name" value="Transptr-assoc_dom"/>
</dbReference>
<dbReference type="SMART" id="SM01091">
    <property type="entry name" value="CorC_HlyC"/>
    <property type="match status" value="1"/>
</dbReference>
<feature type="domain" description="CBS" evidence="11">
    <location>
        <begin position="201"/>
        <end position="260"/>
    </location>
</feature>
<dbReference type="RefSeq" id="WP_194452667.1">
    <property type="nucleotide sequence ID" value="NZ_CP063849.1"/>
</dbReference>
<proteinExistence type="inferred from homology"/>
<evidence type="ECO:0000256" key="5">
    <source>
        <dbReference type="ARBA" id="ARBA00022737"/>
    </source>
</evidence>
<organism evidence="12 13">
    <name type="scientific">Paludibaculum fermentans</name>
    <dbReference type="NCBI Taxonomy" id="1473598"/>
    <lineage>
        <taxon>Bacteria</taxon>
        <taxon>Pseudomonadati</taxon>
        <taxon>Acidobacteriota</taxon>
        <taxon>Terriglobia</taxon>
        <taxon>Bryobacterales</taxon>
        <taxon>Bryobacteraceae</taxon>
        <taxon>Paludibaculum</taxon>
    </lineage>
</organism>
<keyword evidence="4 10" id="KW-0812">Transmembrane</keyword>
<gene>
    <name evidence="12" type="ORF">IRI77_14030</name>
</gene>
<dbReference type="SUPFAM" id="SSF54631">
    <property type="entry name" value="CBS-domain pair"/>
    <property type="match status" value="1"/>
</dbReference>
<evidence type="ECO:0000256" key="7">
    <source>
        <dbReference type="ARBA" id="ARBA00023122"/>
    </source>
</evidence>
<keyword evidence="8 10" id="KW-0472">Membrane</keyword>
<dbReference type="InterPro" id="IPR016169">
    <property type="entry name" value="FAD-bd_PCMH_sub2"/>
</dbReference>
<dbReference type="Pfam" id="PF03471">
    <property type="entry name" value="CorC_HlyC"/>
    <property type="match status" value="1"/>
</dbReference>
<feature type="domain" description="CBS" evidence="11">
    <location>
        <begin position="266"/>
        <end position="323"/>
    </location>
</feature>
<dbReference type="FunFam" id="3.10.580.10:FF:000002">
    <property type="entry name" value="Magnesium/cobalt efflux protein CorC"/>
    <property type="match status" value="1"/>
</dbReference>
<dbReference type="Gene3D" id="3.30.465.10">
    <property type="match status" value="1"/>
</dbReference>